<dbReference type="GO" id="GO:0070291">
    <property type="term" value="P:N-acylethanolamine metabolic process"/>
    <property type="evidence" value="ECO:0007669"/>
    <property type="project" value="TreeGrafter"/>
</dbReference>
<dbReference type="InterPro" id="IPR008964">
    <property type="entry name" value="Invasin/intimin_cell_adhesion"/>
</dbReference>
<dbReference type="InterPro" id="IPR017946">
    <property type="entry name" value="PLC-like_Pdiesterase_TIM-brl"/>
</dbReference>
<dbReference type="SUPFAM" id="SSF49785">
    <property type="entry name" value="Galactose-binding domain-like"/>
    <property type="match status" value="1"/>
</dbReference>
<evidence type="ECO:0000313" key="5">
    <source>
        <dbReference type="Proteomes" id="UP000640274"/>
    </source>
</evidence>
<reference evidence="4" key="1">
    <citation type="submission" date="2020-12" db="EMBL/GenBank/DDBJ databases">
        <authorList>
            <person name="Huq M.A."/>
        </authorList>
    </citation>
    <scope>NUCLEOTIDE SEQUENCE</scope>
    <source>
        <strain evidence="4">MAHUQ-46</strain>
    </source>
</reference>
<comment type="caution">
    <text evidence="4">The sequence shown here is derived from an EMBL/GenBank/DDBJ whole genome shotgun (WGS) entry which is preliminary data.</text>
</comment>
<dbReference type="Pfam" id="PF00395">
    <property type="entry name" value="SLH"/>
    <property type="match status" value="3"/>
</dbReference>
<dbReference type="Gene3D" id="2.60.40.1080">
    <property type="match status" value="2"/>
</dbReference>
<dbReference type="NCBIfam" id="NF033679">
    <property type="entry name" value="DNRLRE_dom"/>
    <property type="match status" value="2"/>
</dbReference>
<dbReference type="InterPro" id="IPR030395">
    <property type="entry name" value="GP_PDE_dom"/>
</dbReference>
<dbReference type="EMBL" id="JAELUP010000117">
    <property type="protein sequence ID" value="MBJ6364323.1"/>
    <property type="molecule type" value="Genomic_DNA"/>
</dbReference>
<gene>
    <name evidence="4" type="ORF">JFN88_24195</name>
</gene>
<protein>
    <submittedName>
        <fullName evidence="4">Cadherin-like beta sandwich domain-containing protein</fullName>
    </submittedName>
</protein>
<dbReference type="Pfam" id="PF12733">
    <property type="entry name" value="Cadherin-like"/>
    <property type="match status" value="4"/>
</dbReference>
<dbReference type="SUPFAM" id="SSF51695">
    <property type="entry name" value="PLC-like phosphodiesterases"/>
    <property type="match status" value="1"/>
</dbReference>
<dbReference type="Gene3D" id="3.20.20.190">
    <property type="entry name" value="Phosphatidylinositol (PI) phosphodiesterase"/>
    <property type="match status" value="1"/>
</dbReference>
<name>A0A934JA39_9BACL</name>
<dbReference type="SMART" id="SM00635">
    <property type="entry name" value="BID_2"/>
    <property type="match status" value="2"/>
</dbReference>
<dbReference type="SUPFAM" id="SSF49373">
    <property type="entry name" value="Invasin/intimin cell-adhesion fragments"/>
    <property type="match status" value="2"/>
</dbReference>
<evidence type="ECO:0000313" key="4">
    <source>
        <dbReference type="EMBL" id="MBJ6364323.1"/>
    </source>
</evidence>
<dbReference type="Gene3D" id="2.60.120.970">
    <property type="match status" value="1"/>
</dbReference>
<dbReference type="GO" id="GO:0006580">
    <property type="term" value="P:ethanolamine metabolic process"/>
    <property type="evidence" value="ECO:0007669"/>
    <property type="project" value="TreeGrafter"/>
</dbReference>
<evidence type="ECO:0000259" key="2">
    <source>
        <dbReference type="PROSITE" id="PS51272"/>
    </source>
</evidence>
<dbReference type="Pfam" id="PF03009">
    <property type="entry name" value="GDPD"/>
    <property type="match status" value="1"/>
</dbReference>
<feature type="domain" description="SLH" evidence="2">
    <location>
        <begin position="1591"/>
        <end position="1651"/>
    </location>
</feature>
<organism evidence="4 5">
    <name type="scientific">Paenibacillus roseus</name>
    <dbReference type="NCBI Taxonomy" id="2798579"/>
    <lineage>
        <taxon>Bacteria</taxon>
        <taxon>Bacillati</taxon>
        <taxon>Bacillota</taxon>
        <taxon>Bacilli</taxon>
        <taxon>Bacillales</taxon>
        <taxon>Paenibacillaceae</taxon>
        <taxon>Paenibacillus</taxon>
    </lineage>
</organism>
<dbReference type="GO" id="GO:0006644">
    <property type="term" value="P:phospholipid metabolic process"/>
    <property type="evidence" value="ECO:0007669"/>
    <property type="project" value="TreeGrafter"/>
</dbReference>
<dbReference type="GO" id="GO:0008889">
    <property type="term" value="F:glycerophosphodiester phosphodiesterase activity"/>
    <property type="evidence" value="ECO:0007669"/>
    <property type="project" value="TreeGrafter"/>
</dbReference>
<sequence>MAAPLEVGGALSGLSIKGAKLEPGFAAEVHNYEVQVPINTTKITVTPTAIDANARISVSVGGGEAQTVPSGARSLQIALQGDRTLIQIKVEPAADAGETNTTATVYSITVKHRDTGGKGDDIIREFLNANGRTLIVAHRGNWLNGLPENGLDSIRESIDEGVDMVELDIRTTRDGVPVLMHDSNVNRTTTGRGEVRSLTLAQLKQLCLKNSDGSITSPCETIPTLEEAMALARGNIMVNLDIKDANWDIMWDILVRTDTTDHALYKTSASKASTATWMAQFKDSAVQPLFMQLTSDPAVAYDFMNPNTTPFTVNAFEVSFADDDAAVMNPAFIADMHRLGARIWVNTIFSVPGLAGRHGDYAFLTDPNAGFPWLLNRGVDMLQTDTTALLIKYLKERGNTDSSEVTQTVVLQQGINGYEGTADTQVVELPENNNHIHNFGGNAQVKIGPQKLALPLMAGNVTSKIASLTTLGSSPANEGKNNLIDSSLQSKWLTGQPTSIITFVMKEPTVVRGYAISSANDSPARDPQDWKFEGSHNGSNWVVLDTRTSQSFSERFLTKTYQGFTNDTAYSQYRLNITANSGEVNLQIAEIQLSDGSMTAPEEPENKDHRYGLLKFDLSSIPSDAKVISAKLGLYLVETGSANGSLANDIAVHKVTSPWIQGKGIGENGSAIPNGQNWVNWVTKPSFDAAPFAIFPTGMELYKWKYFDITNMAKGWQEEHSSNYGLLLNNEKRAVSFASSEHSVKGWRPKLEVTYSIPVAGLSVSPSVLSLEAGESSKLHAVVTPDNGLNREVFWKSENEAVARVDRTGLVTATRKGTTTIVATTAEGGHTASIPVTVTRSGADAYLSDLKLNAGSLIGDFHPETTEYNADVPEVYNHLAITPFAEDEDAVVTISVNGGQPVRAVSGQQSDSFPLEIGNNVIIVNISTNDGSYVKSYKINVPKAAFAFQEGIDGYTGTADTQLSKGTGGSGTKYYQYNLGAQYGFEVGYYNQTIDDEKYGLVRFDNLPIPEGAIISEASLNLYHYAQRSTARARDVFAHQANAPWVEGRGGSGNSNDGSMASPGEVTWENYITNNTNPFNPLASGQTNISGVPQWYAFEITDMVRNWTDAPETNYGVVLKPQSYPNSNDPTMTGTKRFYTKDYTDSQLRPYLRVVYMMPVTGIELDQSEMALKLGGSGGKLTAFVKPLNAVDKSVTWSSDNEEVAVVDQSGFVTAIAEGAATITATNVNGQTAHAVITVQKPGTEAELHGLELSNGQLSSALTAGQYKYDAIIPISMNELSLTPTTEPGTKIIVSSGNGAEQQVESGTRSLPIAIQNGMDITIVITSEDGQTVRTYTITIIKKSGLIGLQLSIGNLSPAFSTDQLQYTVNVPSSTNDIMLEPYAIDSAETIRISSPDGQEQTISSGNRSNPIKLKSGANILWLETNAFNRADSRTYTIVIHREAAANSGSGSYGSGSSGSGSTPTDATGETIKLGDELVVNIPHEDAGNKWTLKKLPQETNIAPYDLLSAVYSITAEKNKKSSKPLTISLAFNYSKVKEGRASVFRFDESVNQWIELGGYVQDGIITIATNSIGKFAVYLVDREREHEREEPVATWPDVRNHWAASIIAKAAEKGILTGYSDGTMQPNRQITRVQFAAMLVRARGFNETLNAGNYKDQSEIPTWAEGIIGAAVDNGIIFGYSDGSIRPNQPINRAEMITMLMRAFDIKLDHQEQSGFKDATAIPEWSKASVFKAEQLNIIAGNQGVFKPTGAATRAEAAAVITRMLEVLDTSK</sequence>
<evidence type="ECO:0000256" key="1">
    <source>
        <dbReference type="SAM" id="MobiDB-lite"/>
    </source>
</evidence>
<dbReference type="PROSITE" id="PS51272">
    <property type="entry name" value="SLH"/>
    <property type="match status" value="3"/>
</dbReference>
<dbReference type="Pfam" id="PF02368">
    <property type="entry name" value="Big_2"/>
    <property type="match status" value="2"/>
</dbReference>
<dbReference type="PROSITE" id="PS51704">
    <property type="entry name" value="GP_PDE"/>
    <property type="match status" value="1"/>
</dbReference>
<dbReference type="InterPro" id="IPR003343">
    <property type="entry name" value="Big_2"/>
</dbReference>
<dbReference type="PANTHER" id="PTHR46320">
    <property type="entry name" value="GLYCEROPHOSPHODIESTER PHOSPHODIESTERASE 1"/>
    <property type="match status" value="1"/>
</dbReference>
<dbReference type="Proteomes" id="UP000640274">
    <property type="component" value="Unassembled WGS sequence"/>
</dbReference>
<feature type="domain" description="SLH" evidence="2">
    <location>
        <begin position="1652"/>
        <end position="1715"/>
    </location>
</feature>
<feature type="domain" description="SLH" evidence="2">
    <location>
        <begin position="1717"/>
        <end position="1773"/>
    </location>
</feature>
<feature type="region of interest" description="Disordered" evidence="1">
    <location>
        <begin position="1447"/>
        <end position="1469"/>
    </location>
</feature>
<dbReference type="InterPro" id="IPR008979">
    <property type="entry name" value="Galactose-bd-like_sf"/>
</dbReference>
<dbReference type="CDD" id="cd08566">
    <property type="entry name" value="GDPD_AtGDE_like"/>
    <property type="match status" value="1"/>
</dbReference>
<dbReference type="InterPro" id="IPR001119">
    <property type="entry name" value="SLH_dom"/>
</dbReference>
<feature type="domain" description="GP-PDE" evidence="3">
    <location>
        <begin position="133"/>
        <end position="394"/>
    </location>
</feature>
<evidence type="ECO:0000259" key="3">
    <source>
        <dbReference type="PROSITE" id="PS51704"/>
    </source>
</evidence>
<accession>A0A934JA39</accession>
<proteinExistence type="predicted"/>
<dbReference type="PANTHER" id="PTHR46320:SF1">
    <property type="entry name" value="GLYCEROPHOSPHODIESTER PHOSPHODIESTERASE 1"/>
    <property type="match status" value="1"/>
</dbReference>
<keyword evidence="5" id="KW-1185">Reference proteome</keyword>
<dbReference type="Gene3D" id="2.60.120.260">
    <property type="entry name" value="Galactose-binding domain-like"/>
    <property type="match status" value="1"/>
</dbReference>
<dbReference type="InterPro" id="IPR025883">
    <property type="entry name" value="Cadherin-like_domain"/>
</dbReference>
<dbReference type="GO" id="GO:0005886">
    <property type="term" value="C:plasma membrane"/>
    <property type="evidence" value="ECO:0007669"/>
    <property type="project" value="TreeGrafter"/>
</dbReference>